<reference evidence="2" key="1">
    <citation type="submission" date="2022-11" db="EMBL/GenBank/DDBJ databases">
        <authorList>
            <person name="Petersen C."/>
        </authorList>
    </citation>
    <scope>NUCLEOTIDE SEQUENCE</scope>
    <source>
        <strain evidence="2">IBT 30069</strain>
    </source>
</reference>
<dbReference type="InterPro" id="IPR000182">
    <property type="entry name" value="GNAT_dom"/>
</dbReference>
<dbReference type="InterPro" id="IPR016181">
    <property type="entry name" value="Acyl_CoA_acyltransferase"/>
</dbReference>
<dbReference type="Proteomes" id="UP001149165">
    <property type="component" value="Unassembled WGS sequence"/>
</dbReference>
<dbReference type="GO" id="GO:0016747">
    <property type="term" value="F:acyltransferase activity, transferring groups other than amino-acyl groups"/>
    <property type="evidence" value="ECO:0007669"/>
    <property type="project" value="InterPro"/>
</dbReference>
<dbReference type="Gene3D" id="3.40.630.30">
    <property type="match status" value="1"/>
</dbReference>
<reference evidence="2" key="2">
    <citation type="journal article" date="2023" name="IMA Fungus">
        <title>Comparative genomic study of the Penicillium genus elucidates a diverse pangenome and 15 lateral gene transfer events.</title>
        <authorList>
            <person name="Petersen C."/>
            <person name="Sorensen T."/>
            <person name="Nielsen M.R."/>
            <person name="Sondergaard T.E."/>
            <person name="Sorensen J.L."/>
            <person name="Fitzpatrick D.A."/>
            <person name="Frisvad J.C."/>
            <person name="Nielsen K.L."/>
        </authorList>
    </citation>
    <scope>NUCLEOTIDE SEQUENCE</scope>
    <source>
        <strain evidence="2">IBT 30069</strain>
    </source>
</reference>
<evidence type="ECO:0000313" key="3">
    <source>
        <dbReference type="Proteomes" id="UP001149165"/>
    </source>
</evidence>
<dbReference type="EMBL" id="JAPQKH010000002">
    <property type="protein sequence ID" value="KAJ5113776.1"/>
    <property type="molecule type" value="Genomic_DNA"/>
</dbReference>
<dbReference type="CDD" id="cd04301">
    <property type="entry name" value="NAT_SF"/>
    <property type="match status" value="1"/>
</dbReference>
<accession>A0A9W9KQ51</accession>
<dbReference type="PANTHER" id="PTHR42791">
    <property type="entry name" value="GNAT FAMILY ACETYLTRANSFERASE"/>
    <property type="match status" value="1"/>
</dbReference>
<sequence>MDFRLEVAIPSDARELASIAISTTQSHGHTSLSLGQRHEAAIKIFETDILTQKEEYIVARNSQSNDAIAYMRLILNSKTWCEHEDILPDWPHQQPVIIQRREIRANIRTLRKKIMSGTGHFYLRNIAVSPQWRGRGVGSALVARAKSLARASVHTLPIYLDSDADVCDFYIKQGFVEVESIFMTINESPSDTKSFHAMVWTRSGSSM</sequence>
<dbReference type="AlphaFoldDB" id="A0A9W9KQ51"/>
<keyword evidence="3" id="KW-1185">Reference proteome</keyword>
<organism evidence="2 3">
    <name type="scientific">Penicillium angulare</name>
    <dbReference type="NCBI Taxonomy" id="116970"/>
    <lineage>
        <taxon>Eukaryota</taxon>
        <taxon>Fungi</taxon>
        <taxon>Dikarya</taxon>
        <taxon>Ascomycota</taxon>
        <taxon>Pezizomycotina</taxon>
        <taxon>Eurotiomycetes</taxon>
        <taxon>Eurotiomycetidae</taxon>
        <taxon>Eurotiales</taxon>
        <taxon>Aspergillaceae</taxon>
        <taxon>Penicillium</taxon>
    </lineage>
</organism>
<proteinExistence type="predicted"/>
<evidence type="ECO:0000259" key="1">
    <source>
        <dbReference type="PROSITE" id="PS51186"/>
    </source>
</evidence>
<dbReference type="PANTHER" id="PTHR42791:SF2">
    <property type="entry name" value="N-ACETYLTRANSFERASE DOMAIN-CONTAINING PROTEIN"/>
    <property type="match status" value="1"/>
</dbReference>
<dbReference type="Pfam" id="PF13508">
    <property type="entry name" value="Acetyltransf_7"/>
    <property type="match status" value="1"/>
</dbReference>
<feature type="domain" description="N-acetyltransferase" evidence="1">
    <location>
        <begin position="57"/>
        <end position="205"/>
    </location>
</feature>
<dbReference type="SUPFAM" id="SSF55729">
    <property type="entry name" value="Acyl-CoA N-acyltransferases (Nat)"/>
    <property type="match status" value="1"/>
</dbReference>
<dbReference type="PROSITE" id="PS51186">
    <property type="entry name" value="GNAT"/>
    <property type="match status" value="1"/>
</dbReference>
<evidence type="ECO:0000313" key="2">
    <source>
        <dbReference type="EMBL" id="KAJ5113776.1"/>
    </source>
</evidence>
<name>A0A9W9KQ51_9EURO</name>
<comment type="caution">
    <text evidence="2">The sequence shown here is derived from an EMBL/GenBank/DDBJ whole genome shotgun (WGS) entry which is preliminary data.</text>
</comment>
<protein>
    <recommendedName>
        <fullName evidence="1">N-acetyltransferase domain-containing protein</fullName>
    </recommendedName>
</protein>
<gene>
    <name evidence="2" type="ORF">N7456_002310</name>
</gene>
<dbReference type="InterPro" id="IPR052523">
    <property type="entry name" value="Trichothecene_AcTrans"/>
</dbReference>